<gene>
    <name evidence="1" type="primary">Nfu_g_1_024454</name>
</gene>
<name>A0A1A8REP2_9TELE</name>
<dbReference type="AlphaFoldDB" id="A0A1A8REP2"/>
<accession>A0A1A8REP2</accession>
<protein>
    <submittedName>
        <fullName evidence="1">Uncharacterized protein</fullName>
    </submittedName>
</protein>
<evidence type="ECO:0000313" key="1">
    <source>
        <dbReference type="EMBL" id="SBS04501.1"/>
    </source>
</evidence>
<dbReference type="EMBL" id="HAEI01008243">
    <property type="protein sequence ID" value="SBS04501.1"/>
    <property type="molecule type" value="Transcribed_RNA"/>
</dbReference>
<sequence>NVFFCSVSIFLSRNKWTGGEWGPIQAATPEAPVHGVSTYEVCGLSLLGSSPSLLVGSWVPRTKKK</sequence>
<reference evidence="1" key="1">
    <citation type="submission" date="2016-05" db="EMBL/GenBank/DDBJ databases">
        <authorList>
            <person name="Lavstsen T."/>
            <person name="Jespersen J.S."/>
        </authorList>
    </citation>
    <scope>NUCLEOTIDE SEQUENCE</scope>
    <source>
        <tissue evidence="1">Brain</tissue>
    </source>
</reference>
<reference evidence="1" key="2">
    <citation type="submission" date="2016-06" db="EMBL/GenBank/DDBJ databases">
        <title>The genome of a short-lived fish provides insights into sex chromosome evolution and the genetic control of aging.</title>
        <authorList>
            <person name="Reichwald K."/>
            <person name="Felder M."/>
            <person name="Petzold A."/>
            <person name="Koch P."/>
            <person name="Groth M."/>
            <person name="Platzer M."/>
        </authorList>
    </citation>
    <scope>NUCLEOTIDE SEQUENCE</scope>
    <source>
        <tissue evidence="1">Brain</tissue>
    </source>
</reference>
<organism evidence="1">
    <name type="scientific">Nothobranchius rachovii</name>
    <name type="common">bluefin notho</name>
    <dbReference type="NCBI Taxonomy" id="451742"/>
    <lineage>
        <taxon>Eukaryota</taxon>
        <taxon>Metazoa</taxon>
        <taxon>Chordata</taxon>
        <taxon>Craniata</taxon>
        <taxon>Vertebrata</taxon>
        <taxon>Euteleostomi</taxon>
        <taxon>Actinopterygii</taxon>
        <taxon>Neopterygii</taxon>
        <taxon>Teleostei</taxon>
        <taxon>Neoteleostei</taxon>
        <taxon>Acanthomorphata</taxon>
        <taxon>Ovalentaria</taxon>
        <taxon>Atherinomorphae</taxon>
        <taxon>Cyprinodontiformes</taxon>
        <taxon>Nothobranchiidae</taxon>
        <taxon>Nothobranchius</taxon>
    </lineage>
</organism>
<proteinExistence type="predicted"/>
<feature type="non-terminal residue" evidence="1">
    <location>
        <position position="1"/>
    </location>
</feature>
<feature type="non-terminal residue" evidence="1">
    <location>
        <position position="65"/>
    </location>
</feature>